<evidence type="ECO:0000313" key="3">
    <source>
        <dbReference type="EMBL" id="PRQ70414.1"/>
    </source>
</evidence>
<name>A0A0K3CMR6_RHOTO</name>
<reference evidence="3 5" key="2">
    <citation type="journal article" date="2018" name="Elife">
        <title>Functional genomics of lipid metabolism in the oleaginous yeast Rhodosporidium toruloides.</title>
        <authorList>
            <person name="Coradetti S.T."/>
            <person name="Pinel D."/>
            <person name="Geiselman G."/>
            <person name="Ito M."/>
            <person name="Mondo S."/>
            <person name="Reilly M.C."/>
            <person name="Cheng Y.F."/>
            <person name="Bauer S."/>
            <person name="Grigoriev I."/>
            <person name="Gladden J.M."/>
            <person name="Simmons B.A."/>
            <person name="Brem R."/>
            <person name="Arkin A.P."/>
            <person name="Skerker J.M."/>
        </authorList>
    </citation>
    <scope>NUCLEOTIDE SEQUENCE [LARGE SCALE GENOMIC DNA]</scope>
    <source>
        <strain evidence="3 5">NBRC 0880</strain>
    </source>
</reference>
<feature type="compositionally biased region" description="Acidic residues" evidence="1">
    <location>
        <begin position="541"/>
        <end position="583"/>
    </location>
</feature>
<dbReference type="SUPFAM" id="SSF56112">
    <property type="entry name" value="Protein kinase-like (PK-like)"/>
    <property type="match status" value="1"/>
</dbReference>
<protein>
    <submittedName>
        <fullName evidence="2">FGENESH: predicted gene_15.96 protein</fullName>
    </submittedName>
</protein>
<reference evidence="2 4" key="1">
    <citation type="submission" date="2015-07" db="EMBL/GenBank/DDBJ databases">
        <authorList>
            <person name="Cajimat M.N.B."/>
            <person name="Milazzo M.L."/>
            <person name="Fulhorst C.F."/>
        </authorList>
    </citation>
    <scope>NUCLEOTIDE SEQUENCE [LARGE SCALE GENOMIC DNA]</scope>
    <source>
        <strain evidence="2">Single colony</strain>
    </source>
</reference>
<feature type="compositionally biased region" description="Basic and acidic residues" evidence="1">
    <location>
        <begin position="641"/>
        <end position="666"/>
    </location>
</feature>
<sequence length="949" mass="103777">MSESISPSPSSLQSPFAATTNPRNEYVERSGDGMHNSALAAPLKAFGLTPAHSLQQLFPALRFLGATTDPARPSDSVQAHSKTTRVDILETFKPGQDSIGPFSLNVSDAVAESMAKRTIKALRQAVPAEELVKPMTQLDGPVQSALVFLLGFLQEVSDRVELPQNESLAVQHAQRLTFAAFALIALMRLLSGDEKKWPNVASTSSRTGGVFTPDFCWWKAMNDFGIACIVTQMEHKRYGKVKDVLKSSSASSPASTTSPSPAQSRSPPSTSQDSSPRVSTTPYGRIGPNGPPFPPSSRSTTHSPIIARSGSLDSSCGLLDIPEIVERANQQSPIVTVDCLQNGEGPRKRKQRDGSFKLEASGRDVAFSKASSLPVPRLSDIANLLHLQLLHVAVNAAPTNKLAIFHDPKKSFFTFFVHLFSSSRTRSSRAPHPELAKLPFLKEAGASHYTTILSSLIDHDDPEYFLVSISSLVLSAEEQQSVLADAILEDPTLYRLFAELTSARLTPQLDPISHPFQLRTGEPLPPDPKAPTSRRRRSSGDEEPREDEEEDEEKDEEEDEEKDEEEDEEKDEEEGEEKDEEDSHEGSRSLPDGANDRGPSSPDRRGDDSDRKGVDEKDGGKGDGKEGRQRRGAEGEEERQDGDGGRNHGRSDYVERFFDHSLDSRIPDVVGSTDERGSTRSSRPSTPRPPYSTPCTSLSSSTPAKPACTTAGVPDSPVSPLSLLTSMPTLAGVEVFAKNTLAQVPKGSFINCTPLPFTPIDEKPEVVQPDSPPSIGSLFLEDRLISSHDYTVFRARLSFEQVNFAVVCKFDLPGAEESGLEWEAQKWSEVEECAGVDAVVPPLVGYFERVEKANEVGGLLVTLRHGERVKGLRALSTDHKQRIYALYERLHAQGLVHNDPGARNVLYDERTDQYRLCDLERSCDSDNTHHELSKVAALLDLPPADSYST</sequence>
<dbReference type="AlphaFoldDB" id="A0A0K3CMR6"/>
<feature type="region of interest" description="Disordered" evidence="1">
    <location>
        <begin position="248"/>
        <end position="306"/>
    </location>
</feature>
<feature type="compositionally biased region" description="Basic and acidic residues" evidence="1">
    <location>
        <begin position="602"/>
        <end position="634"/>
    </location>
</feature>
<dbReference type="STRING" id="5286.A0A0K3CMR6"/>
<evidence type="ECO:0000313" key="2">
    <source>
        <dbReference type="EMBL" id="CTR10954.1"/>
    </source>
</evidence>
<dbReference type="EMBL" id="CWKI01000015">
    <property type="protein sequence ID" value="CTR10954.1"/>
    <property type="molecule type" value="Genomic_DNA"/>
</dbReference>
<dbReference type="Proteomes" id="UP000239560">
    <property type="component" value="Unassembled WGS sequence"/>
</dbReference>
<feature type="compositionally biased region" description="Low complexity" evidence="1">
    <location>
        <begin position="248"/>
        <end position="277"/>
    </location>
</feature>
<dbReference type="InterPro" id="IPR011009">
    <property type="entry name" value="Kinase-like_dom_sf"/>
</dbReference>
<accession>A0A0K3CMR6</accession>
<feature type="region of interest" description="Disordered" evidence="1">
    <location>
        <begin position="511"/>
        <end position="716"/>
    </location>
</feature>
<proteinExistence type="predicted"/>
<feature type="compositionally biased region" description="Low complexity" evidence="1">
    <location>
        <begin position="1"/>
        <end position="15"/>
    </location>
</feature>
<evidence type="ECO:0000313" key="5">
    <source>
        <dbReference type="Proteomes" id="UP000239560"/>
    </source>
</evidence>
<keyword evidence="4" id="KW-1185">Reference proteome</keyword>
<evidence type="ECO:0000256" key="1">
    <source>
        <dbReference type="SAM" id="MobiDB-lite"/>
    </source>
</evidence>
<dbReference type="EMBL" id="LCTV02000015">
    <property type="protein sequence ID" value="PRQ70414.1"/>
    <property type="molecule type" value="Genomic_DNA"/>
</dbReference>
<organism evidence="2 4">
    <name type="scientific">Rhodotorula toruloides</name>
    <name type="common">Yeast</name>
    <name type="synonym">Rhodosporidium toruloides</name>
    <dbReference type="NCBI Taxonomy" id="5286"/>
    <lineage>
        <taxon>Eukaryota</taxon>
        <taxon>Fungi</taxon>
        <taxon>Dikarya</taxon>
        <taxon>Basidiomycota</taxon>
        <taxon>Pucciniomycotina</taxon>
        <taxon>Microbotryomycetes</taxon>
        <taxon>Sporidiobolales</taxon>
        <taxon>Sporidiobolaceae</taxon>
        <taxon>Rhodotorula</taxon>
    </lineage>
</organism>
<dbReference type="Proteomes" id="UP000199069">
    <property type="component" value="Unassembled WGS sequence"/>
</dbReference>
<evidence type="ECO:0000313" key="4">
    <source>
        <dbReference type="Proteomes" id="UP000199069"/>
    </source>
</evidence>
<feature type="compositionally biased region" description="Low complexity" evidence="1">
    <location>
        <begin position="693"/>
        <end position="703"/>
    </location>
</feature>
<dbReference type="Gene3D" id="1.10.510.10">
    <property type="entry name" value="Transferase(Phosphotransferase) domain 1"/>
    <property type="match status" value="1"/>
</dbReference>
<gene>
    <name evidence="2" type="primary">FGENESH: predicted gene_15.96</name>
    <name evidence="3" type="ORF">AAT19DRAFT_11163</name>
    <name evidence="2" type="ORF">BN2166_0068150</name>
</gene>
<feature type="region of interest" description="Disordered" evidence="1">
    <location>
        <begin position="1"/>
        <end position="33"/>
    </location>
</feature>
<dbReference type="OrthoDB" id="5327923at2759"/>